<sequence length="112" mass="11818">MLGVPAAVPLGAAGRVVPALSVNVLLSDGFLAFPNKQGNLTKHGNFAEPAKLKHKRVGATSKRNICDAKVTLAGMPTNCMERPRISRIPATNQGLFDQRLTSCSPSIHASTL</sequence>
<organism evidence="1 2">
    <name type="scientific">Mesorhizobium ventifaucium</name>
    <dbReference type="NCBI Taxonomy" id="666020"/>
    <lineage>
        <taxon>Bacteria</taxon>
        <taxon>Pseudomonadati</taxon>
        <taxon>Pseudomonadota</taxon>
        <taxon>Alphaproteobacteria</taxon>
        <taxon>Hyphomicrobiales</taxon>
        <taxon>Phyllobacteriaceae</taxon>
        <taxon>Mesorhizobium</taxon>
    </lineage>
</organism>
<proteinExistence type="predicted"/>
<evidence type="ECO:0000313" key="2">
    <source>
        <dbReference type="Proteomes" id="UP001152604"/>
    </source>
</evidence>
<comment type="caution">
    <text evidence="1">The sequence shown here is derived from an EMBL/GenBank/DDBJ whole genome shotgun (WGS) entry which is preliminary data.</text>
</comment>
<gene>
    <name evidence="1" type="ORF">MES4922_20296</name>
</gene>
<protein>
    <recommendedName>
        <fullName evidence="3">Secreted protein</fullName>
    </recommendedName>
</protein>
<accession>A0ABN8JMF1</accession>
<name>A0ABN8JMF1_9HYPH</name>
<dbReference type="EMBL" id="CAKXZS010000012">
    <property type="protein sequence ID" value="CAH2398818.1"/>
    <property type="molecule type" value="Genomic_DNA"/>
</dbReference>
<dbReference type="Proteomes" id="UP001152604">
    <property type="component" value="Unassembled WGS sequence"/>
</dbReference>
<keyword evidence="2" id="KW-1185">Reference proteome</keyword>
<evidence type="ECO:0000313" key="1">
    <source>
        <dbReference type="EMBL" id="CAH2398818.1"/>
    </source>
</evidence>
<evidence type="ECO:0008006" key="3">
    <source>
        <dbReference type="Google" id="ProtNLM"/>
    </source>
</evidence>
<reference evidence="1" key="1">
    <citation type="submission" date="2022-03" db="EMBL/GenBank/DDBJ databases">
        <authorList>
            <person name="Brunel B."/>
        </authorList>
    </citation>
    <scope>NUCLEOTIDE SEQUENCE</scope>
    <source>
        <strain evidence="1">STM4922sample</strain>
    </source>
</reference>